<keyword evidence="1" id="KW-0521">NADP</keyword>
<dbReference type="PANTHER" id="PTHR43296">
    <property type="entry name" value="PEROXISOMAL 2,4-DIENOYL-COA REDUCTASE"/>
    <property type="match status" value="1"/>
</dbReference>
<dbReference type="Proteomes" id="UP001228905">
    <property type="component" value="Unassembled WGS sequence"/>
</dbReference>
<protein>
    <submittedName>
        <fullName evidence="3">NAD(P)-dependent dehydrogenase (Short-subunit alcohol dehydrogenase family)</fullName>
    </submittedName>
</protein>
<comment type="caution">
    <text evidence="3">The sequence shown here is derived from an EMBL/GenBank/DDBJ whole genome shotgun (WGS) entry which is preliminary data.</text>
</comment>
<organism evidence="3 4">
    <name type="scientific">Caulobacter ginsengisoli</name>
    <dbReference type="NCBI Taxonomy" id="400775"/>
    <lineage>
        <taxon>Bacteria</taxon>
        <taxon>Pseudomonadati</taxon>
        <taxon>Pseudomonadota</taxon>
        <taxon>Alphaproteobacteria</taxon>
        <taxon>Caulobacterales</taxon>
        <taxon>Caulobacteraceae</taxon>
        <taxon>Caulobacter</taxon>
    </lineage>
</organism>
<dbReference type="SUPFAM" id="SSF51735">
    <property type="entry name" value="NAD(P)-binding Rossmann-fold domains"/>
    <property type="match status" value="1"/>
</dbReference>
<evidence type="ECO:0000313" key="3">
    <source>
        <dbReference type="EMBL" id="MDQ0466389.1"/>
    </source>
</evidence>
<name>A0ABU0IWK0_9CAUL</name>
<keyword evidence="2" id="KW-0560">Oxidoreductase</keyword>
<proteinExistence type="predicted"/>
<dbReference type="InterPro" id="IPR036291">
    <property type="entry name" value="NAD(P)-bd_dom_sf"/>
</dbReference>
<keyword evidence="4" id="KW-1185">Reference proteome</keyword>
<sequence>MSFTPDDLMFRPGLMDGHRILITGGGTGLGKVMAEACLMLGATVYICGRRGGVLEETAKELMAAHGGKVVPHACDIRVPEAIGEMLDRVWSDGGALTGLVNNAAGNFISRTEDLSPRGFDAIANIVFRGSFFVTLDCGKRWIEEGKSASVISILTTWVWNGGPFTVPSAMSKAGLNAMTQSLAVEWGGKGIRFNAIAPGPFPTEGMSARLNPEQAQEGGSAYGDMRGNPMNRVGEMRELANLAVYLLHPLSAYVNGQTIAIDGAAYNASGGNFSRLTEWDDARWEQVTQMIRATNEKDRAKRTV</sequence>
<dbReference type="Pfam" id="PF13561">
    <property type="entry name" value="adh_short_C2"/>
    <property type="match status" value="1"/>
</dbReference>
<dbReference type="PRINTS" id="PR00081">
    <property type="entry name" value="GDHRDH"/>
</dbReference>
<dbReference type="EMBL" id="JAUSVS010000011">
    <property type="protein sequence ID" value="MDQ0466389.1"/>
    <property type="molecule type" value="Genomic_DNA"/>
</dbReference>
<dbReference type="InterPro" id="IPR002347">
    <property type="entry name" value="SDR_fam"/>
</dbReference>
<dbReference type="PANTHER" id="PTHR43296:SF2">
    <property type="entry name" value="PEROXISOMAL 2,4-DIENOYL-COA REDUCTASE [(3E)-ENOYL-COA-PRODUCING]"/>
    <property type="match status" value="1"/>
</dbReference>
<evidence type="ECO:0000256" key="2">
    <source>
        <dbReference type="ARBA" id="ARBA00023002"/>
    </source>
</evidence>
<dbReference type="RefSeq" id="WP_307352455.1">
    <property type="nucleotide sequence ID" value="NZ_JAUSVS010000011.1"/>
</dbReference>
<dbReference type="InterPro" id="IPR045017">
    <property type="entry name" value="DECR2-like"/>
</dbReference>
<accession>A0ABU0IWK0</accession>
<evidence type="ECO:0000256" key="1">
    <source>
        <dbReference type="ARBA" id="ARBA00022857"/>
    </source>
</evidence>
<dbReference type="Gene3D" id="3.40.50.720">
    <property type="entry name" value="NAD(P)-binding Rossmann-like Domain"/>
    <property type="match status" value="1"/>
</dbReference>
<gene>
    <name evidence="3" type="ORF">QO010_004182</name>
</gene>
<evidence type="ECO:0000313" key="4">
    <source>
        <dbReference type="Proteomes" id="UP001228905"/>
    </source>
</evidence>
<reference evidence="3 4" key="1">
    <citation type="submission" date="2023-07" db="EMBL/GenBank/DDBJ databases">
        <title>Genomic Encyclopedia of Type Strains, Phase IV (KMG-IV): sequencing the most valuable type-strain genomes for metagenomic binning, comparative biology and taxonomic classification.</title>
        <authorList>
            <person name="Goeker M."/>
        </authorList>
    </citation>
    <scope>NUCLEOTIDE SEQUENCE [LARGE SCALE GENOMIC DNA]</scope>
    <source>
        <strain evidence="3 4">DSM 18695</strain>
    </source>
</reference>